<evidence type="ECO:0000256" key="2">
    <source>
        <dbReference type="ARBA" id="ARBA00023136"/>
    </source>
</evidence>
<dbReference type="CDD" id="cd07185">
    <property type="entry name" value="OmpA_C-like"/>
    <property type="match status" value="1"/>
</dbReference>
<evidence type="ECO:0000256" key="1">
    <source>
        <dbReference type="ARBA" id="ARBA00004442"/>
    </source>
</evidence>
<feature type="compositionally biased region" description="Basic and acidic residues" evidence="5">
    <location>
        <begin position="261"/>
        <end position="277"/>
    </location>
</feature>
<feature type="chain" id="PRO_5030545272" evidence="6">
    <location>
        <begin position="31"/>
        <end position="277"/>
    </location>
</feature>
<comment type="subcellular location">
    <subcellularLocation>
        <location evidence="1">Cell outer membrane</location>
    </subcellularLocation>
</comment>
<proteinExistence type="predicted"/>
<dbReference type="Gene3D" id="3.30.1330.60">
    <property type="entry name" value="OmpA-like domain"/>
    <property type="match status" value="1"/>
</dbReference>
<evidence type="ECO:0000259" key="7">
    <source>
        <dbReference type="PROSITE" id="PS51123"/>
    </source>
</evidence>
<name>A0A7V8JR05_9BURK</name>
<dbReference type="Pfam" id="PF00691">
    <property type="entry name" value="OmpA"/>
    <property type="match status" value="1"/>
</dbReference>
<reference evidence="9" key="1">
    <citation type="journal article" date="2020" name="MBio">
        <title>Horizontal gene transfer to a defensive symbiont with a reduced genome amongst a multipartite beetle microbiome.</title>
        <authorList>
            <person name="Waterworth S.C."/>
            <person name="Florez L.V."/>
            <person name="Rees E.R."/>
            <person name="Hertweck C."/>
            <person name="Kaltenpoth M."/>
            <person name="Kwan J.C."/>
        </authorList>
    </citation>
    <scope>NUCLEOTIDE SEQUENCE [LARGE SCALE GENOMIC DNA]</scope>
</reference>
<dbReference type="AlphaFoldDB" id="A0A7V8JR05"/>
<feature type="signal peptide" evidence="6">
    <location>
        <begin position="1"/>
        <end position="30"/>
    </location>
</feature>
<evidence type="ECO:0000313" key="9">
    <source>
        <dbReference type="Proteomes" id="UP000461670"/>
    </source>
</evidence>
<evidence type="ECO:0000313" key="8">
    <source>
        <dbReference type="EMBL" id="KAF1022030.1"/>
    </source>
</evidence>
<comment type="caution">
    <text evidence="8">The sequence shown here is derived from an EMBL/GenBank/DDBJ whole genome shotgun (WGS) entry which is preliminary data.</text>
</comment>
<evidence type="ECO:0000256" key="3">
    <source>
        <dbReference type="ARBA" id="ARBA00023237"/>
    </source>
</evidence>
<dbReference type="PANTHER" id="PTHR30329">
    <property type="entry name" value="STATOR ELEMENT OF FLAGELLAR MOTOR COMPLEX"/>
    <property type="match status" value="1"/>
</dbReference>
<dbReference type="InterPro" id="IPR006665">
    <property type="entry name" value="OmpA-like"/>
</dbReference>
<dbReference type="PRINTS" id="PR01021">
    <property type="entry name" value="OMPADOMAIN"/>
</dbReference>
<keyword evidence="3" id="KW-0998">Cell outer membrane</keyword>
<dbReference type="InterPro" id="IPR050330">
    <property type="entry name" value="Bact_OuterMem_StrucFunc"/>
</dbReference>
<dbReference type="PANTHER" id="PTHR30329:SF21">
    <property type="entry name" value="LIPOPROTEIN YIAD-RELATED"/>
    <property type="match status" value="1"/>
</dbReference>
<dbReference type="InterPro" id="IPR006664">
    <property type="entry name" value="OMP_bac"/>
</dbReference>
<dbReference type="PROSITE" id="PS51123">
    <property type="entry name" value="OMPA_2"/>
    <property type="match status" value="1"/>
</dbReference>
<evidence type="ECO:0000256" key="6">
    <source>
        <dbReference type="SAM" id="SignalP"/>
    </source>
</evidence>
<feature type="region of interest" description="Disordered" evidence="5">
    <location>
        <begin position="246"/>
        <end position="277"/>
    </location>
</feature>
<keyword evidence="6" id="KW-0732">Signal</keyword>
<dbReference type="InterPro" id="IPR054121">
    <property type="entry name" value="ArfA_BON-like"/>
</dbReference>
<dbReference type="Gene3D" id="3.40.1520.20">
    <property type="match status" value="1"/>
</dbReference>
<organism evidence="8 9">
    <name type="scientific">Paracidovorax wautersii</name>
    <dbReference type="NCBI Taxonomy" id="1177982"/>
    <lineage>
        <taxon>Bacteria</taxon>
        <taxon>Pseudomonadati</taxon>
        <taxon>Pseudomonadota</taxon>
        <taxon>Betaproteobacteria</taxon>
        <taxon>Burkholderiales</taxon>
        <taxon>Comamonadaceae</taxon>
        <taxon>Paracidovorax</taxon>
    </lineage>
</organism>
<keyword evidence="8" id="KW-0449">Lipoprotein</keyword>
<evidence type="ECO:0000256" key="4">
    <source>
        <dbReference type="PROSITE-ProRule" id="PRU00473"/>
    </source>
</evidence>
<feature type="domain" description="OmpA-like" evidence="7">
    <location>
        <begin position="161"/>
        <end position="277"/>
    </location>
</feature>
<evidence type="ECO:0000256" key="5">
    <source>
        <dbReference type="SAM" id="MobiDB-lite"/>
    </source>
</evidence>
<dbReference type="EMBL" id="WNDQ01000015">
    <property type="protein sequence ID" value="KAF1022030.1"/>
    <property type="molecule type" value="Genomic_DNA"/>
</dbReference>
<dbReference type="SUPFAM" id="SSF103088">
    <property type="entry name" value="OmpA-like"/>
    <property type="match status" value="1"/>
</dbReference>
<gene>
    <name evidence="8" type="primary">yiaD_1</name>
    <name evidence="8" type="ORF">GAK30_01370</name>
</gene>
<keyword evidence="2 4" id="KW-0472">Membrane</keyword>
<dbReference type="Pfam" id="PF21923">
    <property type="entry name" value="BON_like"/>
    <property type="match status" value="1"/>
</dbReference>
<sequence>MMTNNKQAFTRLRAGLAAAALAAVAATAAAQQVGAHIENVPGANAGQVVAGGQVPDEATRVALLEALRKVYGAGNVVDRLEVVGSIATPPNWSANVQKLLTPSLKQIRKGQLQIEGTQLVVNGEVGNEAVKQKLLSDMANSLNPTYTIRNNLQIPAVGSQQQVDQALANRTIEFETGSAMLTPRGRQVLDEVVPVLNKLEGRQVALVGHTDNSGDRQLNLTLSQARADAVKGYLVDKGIDPARLTTSGVGPDQPVAANDSAEGRAKNRRIEFRVGDR</sequence>
<dbReference type="GO" id="GO:0009279">
    <property type="term" value="C:cell outer membrane"/>
    <property type="evidence" value="ECO:0007669"/>
    <property type="project" value="UniProtKB-SubCell"/>
</dbReference>
<protein>
    <submittedName>
        <fullName evidence="8">Putative lipoprotein YiaD</fullName>
    </submittedName>
</protein>
<dbReference type="InterPro" id="IPR036737">
    <property type="entry name" value="OmpA-like_sf"/>
</dbReference>
<dbReference type="Proteomes" id="UP000461670">
    <property type="component" value="Unassembled WGS sequence"/>
</dbReference>
<accession>A0A7V8JR05</accession>